<evidence type="ECO:0000256" key="1">
    <source>
        <dbReference type="SAM" id="MobiDB-lite"/>
    </source>
</evidence>
<proteinExistence type="predicted"/>
<keyword evidence="3" id="KW-1185">Reference proteome</keyword>
<feature type="compositionally biased region" description="Low complexity" evidence="1">
    <location>
        <begin position="81"/>
        <end position="97"/>
    </location>
</feature>
<reference evidence="2 3" key="1">
    <citation type="journal article" date="2011" name="PLoS Genet.">
        <title>Finished genome of the fungal wheat pathogen Mycosphaerella graminicola reveals dispensome structure, chromosome plasticity, and stealth pathogenesis.</title>
        <authorList>
            <person name="Goodwin S.B."/>
            <person name="Ben M'barek S."/>
            <person name="Dhillon B."/>
            <person name="Wittenberg A.H.J."/>
            <person name="Crane C.F."/>
            <person name="Hane J.K."/>
            <person name="Foster A.J."/>
            <person name="Van der Lee T.A.J."/>
            <person name="Grimwood J."/>
            <person name="Aerts A."/>
            <person name="Antoniw J."/>
            <person name="Bailey A."/>
            <person name="Bluhm B."/>
            <person name="Bowler J."/>
            <person name="Bristow J."/>
            <person name="van der Burgt A."/>
            <person name="Canto-Canche B."/>
            <person name="Churchill A.C.L."/>
            <person name="Conde-Ferraez L."/>
            <person name="Cools H.J."/>
            <person name="Coutinho P.M."/>
            <person name="Csukai M."/>
            <person name="Dehal P."/>
            <person name="De Wit P."/>
            <person name="Donzelli B."/>
            <person name="van de Geest H.C."/>
            <person name="van Ham R.C.H.J."/>
            <person name="Hammond-Kosack K.E."/>
            <person name="Henrissat B."/>
            <person name="Kilian A."/>
            <person name="Kobayashi A.K."/>
            <person name="Koopmann E."/>
            <person name="Kourmpetis Y."/>
            <person name="Kuzniar A."/>
            <person name="Lindquist E."/>
            <person name="Lombard V."/>
            <person name="Maliepaard C."/>
            <person name="Martins N."/>
            <person name="Mehrabi R."/>
            <person name="Nap J.P.H."/>
            <person name="Ponomarenko A."/>
            <person name="Rudd J.J."/>
            <person name="Salamov A."/>
            <person name="Schmutz J."/>
            <person name="Schouten H.J."/>
            <person name="Shapiro H."/>
            <person name="Stergiopoulos I."/>
            <person name="Torriani S.F.F."/>
            <person name="Tu H."/>
            <person name="de Vries R.P."/>
            <person name="Waalwijk C."/>
            <person name="Ware S.B."/>
            <person name="Wiebenga A."/>
            <person name="Zwiers L.-H."/>
            <person name="Oliver R.P."/>
            <person name="Grigoriev I.V."/>
            <person name="Kema G.H.J."/>
        </authorList>
    </citation>
    <scope>NUCLEOTIDE SEQUENCE [LARGE SCALE GENOMIC DNA]</scope>
    <source>
        <strain evidence="3">CBS 115943 / IPO323</strain>
    </source>
</reference>
<dbReference type="Proteomes" id="UP000008062">
    <property type="component" value="Chromosome 18"/>
</dbReference>
<accession>F9XRR4</accession>
<dbReference type="RefSeq" id="XP_003847107.1">
    <property type="nucleotide sequence ID" value="XM_003847059.1"/>
</dbReference>
<evidence type="ECO:0000313" key="2">
    <source>
        <dbReference type="EMBL" id="EGP82083.1"/>
    </source>
</evidence>
<protein>
    <submittedName>
        <fullName evidence="2">Uncharacterized protein</fullName>
    </submittedName>
</protein>
<sequence>MSPSKGYLALQRRLAVITTRRRAAESRLAHLTAKLDGVERETRLCEGQLRELETIGCNSNNNTTSSSSSPSDPPPHHHTPDWSASSPAATAFPSPTTDESSEPDSSANSIDCDDDGQQAESKCGLDGGGESEFDGGEEPVKAMTALLHRVDELVAQAWSDLDCEDWEGLERFAEGIRAVRRRCWIHAGPGKWTIRLIAEENVVAEMEEDQQWMFVVMARVQARDA</sequence>
<dbReference type="AlphaFoldDB" id="F9XRR4"/>
<name>F9XRR4_ZYMTI</name>
<feature type="region of interest" description="Disordered" evidence="1">
    <location>
        <begin position="56"/>
        <end position="136"/>
    </location>
</feature>
<dbReference type="EMBL" id="CM001213">
    <property type="protein sequence ID" value="EGP82083.1"/>
    <property type="molecule type" value="Genomic_DNA"/>
</dbReference>
<evidence type="ECO:0000313" key="3">
    <source>
        <dbReference type="Proteomes" id="UP000008062"/>
    </source>
</evidence>
<gene>
    <name evidence="2" type="ORF">MYCGRDRAFT_97909</name>
</gene>
<organism evidence="2 3">
    <name type="scientific">Zymoseptoria tritici (strain CBS 115943 / IPO323)</name>
    <name type="common">Speckled leaf blotch fungus</name>
    <name type="synonym">Septoria tritici</name>
    <dbReference type="NCBI Taxonomy" id="336722"/>
    <lineage>
        <taxon>Eukaryota</taxon>
        <taxon>Fungi</taxon>
        <taxon>Dikarya</taxon>
        <taxon>Ascomycota</taxon>
        <taxon>Pezizomycotina</taxon>
        <taxon>Dothideomycetes</taxon>
        <taxon>Dothideomycetidae</taxon>
        <taxon>Mycosphaerellales</taxon>
        <taxon>Mycosphaerellaceae</taxon>
        <taxon>Zymoseptoria</taxon>
    </lineage>
</organism>
<dbReference type="KEGG" id="ztr:MYCGRDRAFT_97909"/>
<feature type="compositionally biased region" description="Low complexity" evidence="1">
    <location>
        <begin position="58"/>
        <end position="70"/>
    </location>
</feature>
<dbReference type="HOGENOM" id="CLU_1230769_0_0_1"/>
<dbReference type="GeneID" id="13399464"/>
<dbReference type="InParanoid" id="F9XRR4"/>